<keyword evidence="2" id="KW-1185">Reference proteome</keyword>
<accession>A0A1M6KVS7</accession>
<dbReference type="STRING" id="1121322.SAMN02745136_00596"/>
<sequence length="635" mass="72405">MPITYGTYLDKVYGGWFGKCLGGAAGAPVEGIKEIIDIKDFKEIMNTELPNDDLDLQLLWLEVLQKKGPGIKGEDLADAWYHQCWYPFSEYGYFLKNYERGIKPPLSGSFNNSFFYEGMGCPIRSEIWGFISPGKPDRAAEYAAMDARLDHGENAVFGEVFLAVIESMAFYEQDLRSLIEEGLRRIPFGSKLYRCIQMVVSCYDTKLSYLETREKILTYFGHPDFTNCIQNIGFIVLALLYGDRNMEKTIQIALSCGYDTDCTCASAAAVLGVILGYSNIEDRLLNLVQDKLVIGIDVKRKDNRIKTLAEETVQIGLSIQAQKEAGVITSIPDKVSLISWEAPGDIEIKVGYEEIPAVSAGGECYFTIQVTNHRTADWKGKLQLDNLPSGWKADLISADITVEADKNIILHNRIALDAEYNRIKDKNIIDIKLTEKGKEESKIIQFGICGMLPVKIHGIFTEQLKKQANPAHPSPHPEGCVLPSVECMCNNEVSLTREYLEENLLLEEEYPYMDILHAPEDKLDFDRKYSAEGPVCYYCSFDIWSDEKRKVWLVVGNSDGFKIWLDKELVLEKDEMRYWTPNNNSEIIELKEGRNRFVLKLLRRGKYMDFSVGFRKFEGKHYHTQKWITDLTFLR</sequence>
<protein>
    <submittedName>
        <fullName evidence="1">ADP-ribosylglycohydrolase</fullName>
    </submittedName>
</protein>
<keyword evidence="1" id="KW-0378">Hydrolase</keyword>
<evidence type="ECO:0000313" key="2">
    <source>
        <dbReference type="Proteomes" id="UP000184386"/>
    </source>
</evidence>
<dbReference type="EMBL" id="FRAC01000006">
    <property type="protein sequence ID" value="SHJ62992.1"/>
    <property type="molecule type" value="Genomic_DNA"/>
</dbReference>
<dbReference type="GO" id="GO:0016787">
    <property type="term" value="F:hydrolase activity"/>
    <property type="evidence" value="ECO:0007669"/>
    <property type="project" value="UniProtKB-KW"/>
</dbReference>
<evidence type="ECO:0000313" key="1">
    <source>
        <dbReference type="EMBL" id="SHJ62992.1"/>
    </source>
</evidence>
<dbReference type="OrthoDB" id="9761704at2"/>
<organism evidence="1 2">
    <name type="scientific">Anaerocolumna jejuensis DSM 15929</name>
    <dbReference type="NCBI Taxonomy" id="1121322"/>
    <lineage>
        <taxon>Bacteria</taxon>
        <taxon>Bacillati</taxon>
        <taxon>Bacillota</taxon>
        <taxon>Clostridia</taxon>
        <taxon>Lachnospirales</taxon>
        <taxon>Lachnospiraceae</taxon>
        <taxon>Anaerocolumna</taxon>
    </lineage>
</organism>
<name>A0A1M6KVS7_9FIRM</name>
<dbReference type="Gene3D" id="1.10.4080.10">
    <property type="entry name" value="ADP-ribosylation/Crystallin J1"/>
    <property type="match status" value="1"/>
</dbReference>
<dbReference type="InterPro" id="IPR036705">
    <property type="entry name" value="Ribosyl_crysJ1_sf"/>
</dbReference>
<dbReference type="SUPFAM" id="SSF101478">
    <property type="entry name" value="ADP-ribosylglycohydrolase"/>
    <property type="match status" value="1"/>
</dbReference>
<dbReference type="InterPro" id="IPR005502">
    <property type="entry name" value="Ribosyl_crysJ1"/>
</dbReference>
<reference evidence="1 2" key="1">
    <citation type="submission" date="2016-11" db="EMBL/GenBank/DDBJ databases">
        <authorList>
            <person name="Jaros S."/>
            <person name="Januszkiewicz K."/>
            <person name="Wedrychowicz H."/>
        </authorList>
    </citation>
    <scope>NUCLEOTIDE SEQUENCE [LARGE SCALE GENOMIC DNA]</scope>
    <source>
        <strain evidence="1 2">DSM 15929</strain>
    </source>
</reference>
<dbReference type="Pfam" id="PF03747">
    <property type="entry name" value="ADP_ribosyl_GH"/>
    <property type="match status" value="1"/>
</dbReference>
<dbReference type="AlphaFoldDB" id="A0A1M6KVS7"/>
<gene>
    <name evidence="1" type="ORF">SAMN02745136_00596</name>
</gene>
<dbReference type="Proteomes" id="UP000184386">
    <property type="component" value="Unassembled WGS sequence"/>
</dbReference>
<proteinExistence type="predicted"/>
<dbReference type="RefSeq" id="WP_073272731.1">
    <property type="nucleotide sequence ID" value="NZ_FRAC01000006.1"/>
</dbReference>